<dbReference type="EC" id="1.97.1.4" evidence="7"/>
<dbReference type="SUPFAM" id="SSF102114">
    <property type="entry name" value="Radical SAM enzymes"/>
    <property type="match status" value="1"/>
</dbReference>
<dbReference type="SFLD" id="SFLDS00029">
    <property type="entry name" value="Radical_SAM"/>
    <property type="match status" value="1"/>
</dbReference>
<name>A0A3B0YUZ5_9ZZZZ</name>
<organism evidence="7">
    <name type="scientific">hydrothermal vent metagenome</name>
    <dbReference type="NCBI Taxonomy" id="652676"/>
    <lineage>
        <taxon>unclassified sequences</taxon>
        <taxon>metagenomes</taxon>
        <taxon>ecological metagenomes</taxon>
    </lineage>
</organism>
<dbReference type="EMBL" id="UOFL01000036">
    <property type="protein sequence ID" value="VAW72286.1"/>
    <property type="molecule type" value="Genomic_DNA"/>
</dbReference>
<dbReference type="InterPro" id="IPR012837">
    <property type="entry name" value="NrdG"/>
</dbReference>
<dbReference type="PANTHER" id="PTHR30352">
    <property type="entry name" value="PYRUVATE FORMATE-LYASE-ACTIVATING ENZYME"/>
    <property type="match status" value="1"/>
</dbReference>
<dbReference type="AlphaFoldDB" id="A0A3B0YUZ5"/>
<sequence>MTQHTDDNHINIALTVADTQSEGPGRRFAVWVQGCHLRCQGCCNPEMLQLVDKQKQSVIELANQIINTKHIKGVTFLGGEPLLQATALSQLATLIKAQQLTVMVFTGYTWQHIKQSNNPNWNTLLEHTDLLISGPYNIKQCSTKRRWIGSDNQEIHYLTEHYRYLENQPHAWDPKPNSVDINFKNGQLTVNGFPTSALELWKQDISNPD</sequence>
<evidence type="ECO:0000256" key="4">
    <source>
        <dbReference type="ARBA" id="ARBA00022723"/>
    </source>
</evidence>
<evidence type="ECO:0000256" key="6">
    <source>
        <dbReference type="ARBA" id="ARBA00023014"/>
    </source>
</evidence>
<keyword evidence="7" id="KW-0560">Oxidoreductase</keyword>
<keyword evidence="4" id="KW-0479">Metal-binding</keyword>
<protein>
    <submittedName>
        <fullName evidence="7">Ribonucleotide reductase of class III (Anaerobic), activating protein</fullName>
        <ecNumber evidence="7">1.97.1.4</ecNumber>
    </submittedName>
</protein>
<dbReference type="SFLD" id="SFLDG01063">
    <property type="entry name" value="activating_enzymes__group_1"/>
    <property type="match status" value="1"/>
</dbReference>
<evidence type="ECO:0000256" key="5">
    <source>
        <dbReference type="ARBA" id="ARBA00023004"/>
    </source>
</evidence>
<dbReference type="SFLD" id="SFLDF00299">
    <property type="entry name" value="anaerobic_ribonucleoside-triph"/>
    <property type="match status" value="1"/>
</dbReference>
<dbReference type="Pfam" id="PF13353">
    <property type="entry name" value="Fer4_12"/>
    <property type="match status" value="1"/>
</dbReference>
<evidence type="ECO:0000256" key="3">
    <source>
        <dbReference type="ARBA" id="ARBA00022691"/>
    </source>
</evidence>
<keyword evidence="2" id="KW-0004">4Fe-4S</keyword>
<reference evidence="7" key="1">
    <citation type="submission" date="2018-06" db="EMBL/GenBank/DDBJ databases">
        <authorList>
            <person name="Zhirakovskaya E."/>
        </authorList>
    </citation>
    <scope>NUCLEOTIDE SEQUENCE</scope>
</reference>
<dbReference type="GO" id="GO:0043365">
    <property type="term" value="F:[formate-C-acetyltransferase]-activating enzyme activity"/>
    <property type="evidence" value="ECO:0007669"/>
    <property type="project" value="UniProtKB-EC"/>
</dbReference>
<dbReference type="InterPro" id="IPR007197">
    <property type="entry name" value="rSAM"/>
</dbReference>
<evidence type="ECO:0000256" key="1">
    <source>
        <dbReference type="ARBA" id="ARBA00001966"/>
    </source>
</evidence>
<evidence type="ECO:0000256" key="2">
    <source>
        <dbReference type="ARBA" id="ARBA00022485"/>
    </source>
</evidence>
<accession>A0A3B0YUZ5</accession>
<dbReference type="SFLD" id="SFLDG01066">
    <property type="entry name" value="organic_radical-activating_enz"/>
    <property type="match status" value="1"/>
</dbReference>
<comment type="cofactor">
    <cofactor evidence="1">
        <name>[4Fe-4S] cluster</name>
        <dbReference type="ChEBI" id="CHEBI:49883"/>
    </cofactor>
</comment>
<proteinExistence type="predicted"/>
<gene>
    <name evidence="7" type="ORF">MNBD_GAMMA12-1691</name>
</gene>
<dbReference type="PANTHER" id="PTHR30352:SF2">
    <property type="entry name" value="ANAEROBIC RIBONUCLEOSIDE-TRIPHOSPHATE REDUCTASE-ACTIVATING PROTEIN"/>
    <property type="match status" value="1"/>
</dbReference>
<keyword evidence="6" id="KW-0411">Iron-sulfur</keyword>
<dbReference type="GO" id="GO:0051539">
    <property type="term" value="F:4 iron, 4 sulfur cluster binding"/>
    <property type="evidence" value="ECO:0007669"/>
    <property type="project" value="UniProtKB-KW"/>
</dbReference>
<dbReference type="GO" id="GO:0046872">
    <property type="term" value="F:metal ion binding"/>
    <property type="evidence" value="ECO:0007669"/>
    <property type="project" value="UniProtKB-KW"/>
</dbReference>
<keyword evidence="5" id="KW-0408">Iron</keyword>
<keyword evidence="3" id="KW-0949">S-adenosyl-L-methionine</keyword>
<dbReference type="Gene3D" id="3.20.20.70">
    <property type="entry name" value="Aldolase class I"/>
    <property type="match status" value="1"/>
</dbReference>
<dbReference type="InterPro" id="IPR034457">
    <property type="entry name" value="Organic_radical-activating"/>
</dbReference>
<dbReference type="InterPro" id="IPR058240">
    <property type="entry name" value="rSAM_sf"/>
</dbReference>
<dbReference type="InterPro" id="IPR013785">
    <property type="entry name" value="Aldolase_TIM"/>
</dbReference>
<evidence type="ECO:0000313" key="7">
    <source>
        <dbReference type="EMBL" id="VAW72286.1"/>
    </source>
</evidence>
<dbReference type="GO" id="GO:0004748">
    <property type="term" value="F:ribonucleoside-diphosphate reductase activity, thioredoxin disulfide as acceptor"/>
    <property type="evidence" value="ECO:0007669"/>
    <property type="project" value="TreeGrafter"/>
</dbReference>